<dbReference type="InterPro" id="IPR023213">
    <property type="entry name" value="CAT-like_dom_sf"/>
</dbReference>
<dbReference type="Pfam" id="PF02458">
    <property type="entry name" value="Transferase"/>
    <property type="match status" value="1"/>
</dbReference>
<evidence type="ECO:0000256" key="2">
    <source>
        <dbReference type="ARBA" id="ARBA00009861"/>
    </source>
</evidence>
<proteinExistence type="evidence at transcript level"/>
<dbReference type="GO" id="GO:0016746">
    <property type="term" value="F:acyltransferase activity"/>
    <property type="evidence" value="ECO:0007669"/>
    <property type="project" value="UniProtKB-KW"/>
</dbReference>
<comment type="similarity">
    <text evidence="2">Belongs to the plant acyltransferase family.</text>
</comment>
<dbReference type="PANTHER" id="PTHR31623">
    <property type="entry name" value="F21J9.9"/>
    <property type="match status" value="1"/>
</dbReference>
<dbReference type="PANTHER" id="PTHR31623:SF88">
    <property type="entry name" value="ACYLSUGAR ACYLTRANSFERASE 3-LIKE"/>
    <property type="match status" value="1"/>
</dbReference>
<evidence type="ECO:0000313" key="5">
    <source>
        <dbReference type="EMBL" id="ART34015.1"/>
    </source>
</evidence>
<keyword evidence="4 5" id="KW-0012">Acyltransferase</keyword>
<dbReference type="AlphaFoldDB" id="A0A1Y0B7E9"/>
<dbReference type="EMBL" id="KY978750">
    <property type="protein sequence ID" value="ART34015.1"/>
    <property type="molecule type" value="mRNA"/>
</dbReference>
<keyword evidence="3 5" id="KW-0808">Transferase</keyword>
<dbReference type="Gene3D" id="3.30.559.10">
    <property type="entry name" value="Chloramphenicol acetyltransferase-like domain"/>
    <property type="match status" value="2"/>
</dbReference>
<evidence type="ECO:0000256" key="4">
    <source>
        <dbReference type="ARBA" id="ARBA00023315"/>
    </source>
</evidence>
<accession>A0A1Y0B7E9</accession>
<evidence type="ECO:0000256" key="3">
    <source>
        <dbReference type="ARBA" id="ARBA00022679"/>
    </source>
</evidence>
<protein>
    <submittedName>
        <fullName evidence="5">Acylsugar acyltransferase 1</fullName>
    </submittedName>
</protein>
<name>A0A1Y0B7E9_SOLNI</name>
<evidence type="ECO:0000256" key="1">
    <source>
        <dbReference type="ARBA" id="ARBA00004913"/>
    </source>
</evidence>
<sequence>MSASRLVLLSKKLIKPSSPTPLSHRIHNLSLMDQMGTHSYMAAMLFYPKQDTTTSMPEPTKISQILEKSLSKVLTSYYPFAGHVKDNSFVECNDMGADLSQVRIDCPMSSIFDQPRTYIDNLVLPIDPWFPSTDSLVATQLCHFECGGIALGACLSHKVSDGYTMSRFLRDWAMVARDTEAKPSPLFNGASIFKPSNSSSFQVVKDPPLNKNVSKRYHFSASKLKALKSMIDSADSTSQIRPTTVETITAFLSKCVNTPTFTPSLLVQAVNLRGTSNDALVPADLTGNAALPFVVSATNKEEMNLQRLVIELRKGKEKIQDMLKYIESEELLCSKVSEIAREMNERTSNNDVSIYRFTSLRKFPVNDMNFGWGRPRKVDVATYPINMFVLMDNQNGDGLEVIVNLDEGKMSAFERNDELLQFASPCSGL</sequence>
<organism evidence="5">
    <name type="scientific">Solanum nigrum</name>
    <name type="common">Black nightshade</name>
    <dbReference type="NCBI Taxonomy" id="4112"/>
    <lineage>
        <taxon>Eukaryota</taxon>
        <taxon>Viridiplantae</taxon>
        <taxon>Streptophyta</taxon>
        <taxon>Embryophyta</taxon>
        <taxon>Tracheophyta</taxon>
        <taxon>Spermatophyta</taxon>
        <taxon>Magnoliopsida</taxon>
        <taxon>eudicotyledons</taxon>
        <taxon>Gunneridae</taxon>
        <taxon>Pentapetalae</taxon>
        <taxon>asterids</taxon>
        <taxon>lamiids</taxon>
        <taxon>Solanales</taxon>
        <taxon>Solanaceae</taxon>
        <taxon>Solanoideae</taxon>
        <taxon>Solaneae</taxon>
        <taxon>Solanum</taxon>
    </lineage>
</organism>
<reference evidence="5" key="1">
    <citation type="submission" date="2017-04" db="EMBL/GenBank/DDBJ databases">
        <authorList>
            <person name="Afonso C.L."/>
            <person name="Miller P.J."/>
            <person name="Scott M.A."/>
            <person name="Spackman E."/>
            <person name="Goraichik I."/>
            <person name="Dimitrov K.M."/>
            <person name="Suarez D.L."/>
            <person name="Swayne D.E."/>
        </authorList>
    </citation>
    <scope>NUCLEOTIDE SEQUENCE</scope>
</reference>
<comment type="pathway">
    <text evidence="1">Alkaloid biosynthesis.</text>
</comment>